<name>A0A239HA85_9ACTN</name>
<evidence type="ECO:0000313" key="4">
    <source>
        <dbReference type="Proteomes" id="UP000198386"/>
    </source>
</evidence>
<feature type="transmembrane region" description="Helical" evidence="2">
    <location>
        <begin position="43"/>
        <end position="63"/>
    </location>
</feature>
<protein>
    <submittedName>
        <fullName evidence="3">Uncharacterized protein</fullName>
    </submittedName>
</protein>
<dbReference type="Proteomes" id="UP000198386">
    <property type="component" value="Unassembled WGS sequence"/>
</dbReference>
<proteinExistence type="predicted"/>
<accession>A0A239HA85</accession>
<gene>
    <name evidence="3" type="ORF">SAMN04488107_3773</name>
</gene>
<evidence type="ECO:0000313" key="3">
    <source>
        <dbReference type="EMBL" id="SNS78356.1"/>
    </source>
</evidence>
<dbReference type="OrthoDB" id="5188909at2"/>
<keyword evidence="2" id="KW-1133">Transmembrane helix</keyword>
<keyword evidence="2" id="KW-0472">Membrane</keyword>
<dbReference type="EMBL" id="FZOH01000008">
    <property type="protein sequence ID" value="SNS78356.1"/>
    <property type="molecule type" value="Genomic_DNA"/>
</dbReference>
<keyword evidence="4" id="KW-1185">Reference proteome</keyword>
<reference evidence="4" key="1">
    <citation type="submission" date="2017-06" db="EMBL/GenBank/DDBJ databases">
        <authorList>
            <person name="Varghese N."/>
            <person name="Submissions S."/>
        </authorList>
    </citation>
    <scope>NUCLEOTIDE SEQUENCE [LARGE SCALE GENOMIC DNA]</scope>
    <source>
        <strain evidence="4">DSM 45423</strain>
    </source>
</reference>
<evidence type="ECO:0000256" key="1">
    <source>
        <dbReference type="SAM" id="MobiDB-lite"/>
    </source>
</evidence>
<feature type="region of interest" description="Disordered" evidence="1">
    <location>
        <begin position="66"/>
        <end position="87"/>
    </location>
</feature>
<dbReference type="AlphaFoldDB" id="A0A239HA85"/>
<organism evidence="3 4">
    <name type="scientific">Geodermatophilus saharensis</name>
    <dbReference type="NCBI Taxonomy" id="1137994"/>
    <lineage>
        <taxon>Bacteria</taxon>
        <taxon>Bacillati</taxon>
        <taxon>Actinomycetota</taxon>
        <taxon>Actinomycetes</taxon>
        <taxon>Geodermatophilales</taxon>
        <taxon>Geodermatophilaceae</taxon>
        <taxon>Geodermatophilus</taxon>
    </lineage>
</organism>
<sequence length="352" mass="35961">MTDTDLDVREALDRLAAEAGPPRGADAADAAVTLARRQRRTRAAWAAGALAVALLGAAAPAVLPDAGPVPGETAGGQHTQQAAPALPDLPTRGSLAGDEDFVAGVAAIDWSGPLGRDGAVLRPPESSRHVAFAGELPDGRRWALVTGEDEGQLLHAWFGGPAGAAPDELALIAPPERSGRGATVAVLDTTGAQPVLVVVTRPFDGARYSPGTVRLGDGSIGRVWTELPGDDGVLVAEVPAPVHPGSEVVDLLRDGSRTSLRYVSRTAGTPVPVAWSIASTADPSLTADPAVEQRFVGCLLPQGFVVRFGADGALTVVYPTPAARRSDVELVHARAGWDAVVDDCAARALAGG</sequence>
<evidence type="ECO:0000256" key="2">
    <source>
        <dbReference type="SAM" id="Phobius"/>
    </source>
</evidence>
<keyword evidence="2" id="KW-0812">Transmembrane</keyword>
<dbReference type="RefSeq" id="WP_089405430.1">
    <property type="nucleotide sequence ID" value="NZ_FZOH01000008.1"/>
</dbReference>